<comment type="caution">
    <text evidence="16">The sequence shown here is derived from an EMBL/GenBank/DDBJ whole genome shotgun (WGS) entry which is preliminary data.</text>
</comment>
<evidence type="ECO:0000256" key="7">
    <source>
        <dbReference type="ARBA" id="ARBA00022605"/>
    </source>
</evidence>
<evidence type="ECO:0000256" key="3">
    <source>
        <dbReference type="ARBA" id="ARBA00005130"/>
    </source>
</evidence>
<dbReference type="SUPFAM" id="SSF53187">
    <property type="entry name" value="Zn-dependent exopeptidases"/>
    <property type="match status" value="1"/>
</dbReference>
<keyword evidence="12" id="KW-0457">Lysine biosynthesis</keyword>
<dbReference type="GO" id="GO:0009014">
    <property type="term" value="F:succinyl-diaminopimelate desuccinylase activity"/>
    <property type="evidence" value="ECO:0007669"/>
    <property type="project" value="UniProtKB-EC"/>
</dbReference>
<comment type="similarity">
    <text evidence="4">Belongs to the peptidase M20A family.</text>
</comment>
<keyword evidence="8" id="KW-0479">Metal-binding</keyword>
<evidence type="ECO:0000256" key="9">
    <source>
        <dbReference type="ARBA" id="ARBA00022801"/>
    </source>
</evidence>
<evidence type="ECO:0000256" key="1">
    <source>
        <dbReference type="ARBA" id="ARBA00001941"/>
    </source>
</evidence>
<dbReference type="GO" id="GO:0046872">
    <property type="term" value="F:metal ion binding"/>
    <property type="evidence" value="ECO:0007669"/>
    <property type="project" value="UniProtKB-KW"/>
</dbReference>
<dbReference type="EC" id="3.5.1.18" evidence="5"/>
<evidence type="ECO:0000313" key="16">
    <source>
        <dbReference type="EMBL" id="KRK81524.1"/>
    </source>
</evidence>
<comment type="catalytic activity">
    <reaction evidence="14">
        <text>N-succinyl-(2S,6S)-2,6-diaminopimelate + H2O = (2S,6S)-2,6-diaminopimelate + succinate</text>
        <dbReference type="Rhea" id="RHEA:22608"/>
        <dbReference type="ChEBI" id="CHEBI:15377"/>
        <dbReference type="ChEBI" id="CHEBI:30031"/>
        <dbReference type="ChEBI" id="CHEBI:57609"/>
        <dbReference type="ChEBI" id="CHEBI:58087"/>
        <dbReference type="EC" id="3.5.1.18"/>
    </reaction>
</comment>
<comment type="cofactor">
    <cofactor evidence="1">
        <name>Co(2+)</name>
        <dbReference type="ChEBI" id="CHEBI:48828"/>
    </cofactor>
</comment>
<dbReference type="GO" id="GO:0019877">
    <property type="term" value="P:diaminopimelate biosynthetic process"/>
    <property type="evidence" value="ECO:0007669"/>
    <property type="project" value="UniProtKB-KW"/>
</dbReference>
<dbReference type="PROSITE" id="PS00759">
    <property type="entry name" value="ARGE_DAPE_CPG2_2"/>
    <property type="match status" value="1"/>
</dbReference>
<evidence type="ECO:0000256" key="11">
    <source>
        <dbReference type="ARBA" id="ARBA00022915"/>
    </source>
</evidence>
<dbReference type="Proteomes" id="UP000051515">
    <property type="component" value="Unassembled WGS sequence"/>
</dbReference>
<dbReference type="EMBL" id="AZDY01000042">
    <property type="protein sequence ID" value="KRK81524.1"/>
    <property type="molecule type" value="Genomic_DNA"/>
</dbReference>
<keyword evidence="17" id="KW-1185">Reference proteome</keyword>
<dbReference type="NCBIfam" id="TIGR01910">
    <property type="entry name" value="DapE-ArgE"/>
    <property type="match status" value="1"/>
</dbReference>
<evidence type="ECO:0000313" key="17">
    <source>
        <dbReference type="Proteomes" id="UP000051515"/>
    </source>
</evidence>
<evidence type="ECO:0000256" key="5">
    <source>
        <dbReference type="ARBA" id="ARBA00011921"/>
    </source>
</evidence>
<dbReference type="AlphaFoldDB" id="A0A0R1KKA7"/>
<evidence type="ECO:0000256" key="6">
    <source>
        <dbReference type="ARBA" id="ARBA00016853"/>
    </source>
</evidence>
<dbReference type="STRING" id="1423788.FC78_GL000577"/>
<dbReference type="Gene3D" id="3.40.630.10">
    <property type="entry name" value="Zn peptidases"/>
    <property type="match status" value="2"/>
</dbReference>
<dbReference type="InterPro" id="IPR002933">
    <property type="entry name" value="Peptidase_M20"/>
</dbReference>
<evidence type="ECO:0000256" key="2">
    <source>
        <dbReference type="ARBA" id="ARBA00001947"/>
    </source>
</evidence>
<evidence type="ECO:0000256" key="13">
    <source>
        <dbReference type="ARBA" id="ARBA00023285"/>
    </source>
</evidence>
<keyword evidence="7" id="KW-0028">Amino-acid biosynthesis</keyword>
<evidence type="ECO:0000256" key="4">
    <source>
        <dbReference type="ARBA" id="ARBA00006247"/>
    </source>
</evidence>
<evidence type="ECO:0000256" key="10">
    <source>
        <dbReference type="ARBA" id="ARBA00022833"/>
    </source>
</evidence>
<dbReference type="Pfam" id="PF07687">
    <property type="entry name" value="M20_dimer"/>
    <property type="match status" value="1"/>
</dbReference>
<dbReference type="NCBIfam" id="NF006365">
    <property type="entry name" value="PRK08588.1"/>
    <property type="match status" value="1"/>
</dbReference>
<keyword evidence="13" id="KW-0170">Cobalt</keyword>
<dbReference type="Pfam" id="PF01546">
    <property type="entry name" value="Peptidase_M20"/>
    <property type="match status" value="1"/>
</dbReference>
<sequence>MKFFTEEQSLDVLKDLVAIKSDNDNELKVASYLKDLLAKYDIESEIKIIRGNRANLVAEIGHGKPVLGISGHMDVVAAGNLDDWDSNPYQLTEKDGQLYGRGATDMKSGLAALVITMIELHHQGLPKQGTIRLMATMGEEVGEEGSSYFLEDGSMDDVDGLVIGEPSGYNIGYAEKGSMDIKFISKGKASHSSMPEKGFNAIDPLMNLLIDANNTFRDENIKHDSIGPLIFNTTLINGGTQVNSIPDHAEAEINARTIPEYDNQKVIEVLNDLIKKYNDQGAQISFDAYMNESPVLMDPKNALVAPMKKLMEQYTDEEVHVTPISAVTDASNLVQKKPNDLPFLIAGPGNDTPHQINEHVDKQMYLNFIDIYEKLFIDFLDNAK</sequence>
<dbReference type="RefSeq" id="WP_056954892.1">
    <property type="nucleotide sequence ID" value="NZ_AZDY01000042.1"/>
</dbReference>
<dbReference type="GO" id="GO:0009089">
    <property type="term" value="P:lysine biosynthetic process via diaminopimelate"/>
    <property type="evidence" value="ECO:0007669"/>
    <property type="project" value="UniProtKB-UniPathway"/>
</dbReference>
<dbReference type="Gene3D" id="3.30.70.360">
    <property type="match status" value="1"/>
</dbReference>
<dbReference type="SUPFAM" id="SSF55031">
    <property type="entry name" value="Bacterial exopeptidase dimerisation domain"/>
    <property type="match status" value="1"/>
</dbReference>
<dbReference type="InterPro" id="IPR010182">
    <property type="entry name" value="ArgE/DapE"/>
</dbReference>
<reference evidence="16 17" key="1">
    <citation type="journal article" date="2015" name="Genome Announc.">
        <title>Expanding the biotechnology potential of lactobacilli through comparative genomics of 213 strains and associated genera.</title>
        <authorList>
            <person name="Sun Z."/>
            <person name="Harris H.M."/>
            <person name="McCann A."/>
            <person name="Guo C."/>
            <person name="Argimon S."/>
            <person name="Zhang W."/>
            <person name="Yang X."/>
            <person name="Jeffery I.B."/>
            <person name="Cooney J.C."/>
            <person name="Kagawa T.F."/>
            <person name="Liu W."/>
            <person name="Song Y."/>
            <person name="Salvetti E."/>
            <person name="Wrobel A."/>
            <person name="Rasinkangas P."/>
            <person name="Parkhill J."/>
            <person name="Rea M.C."/>
            <person name="O'Sullivan O."/>
            <person name="Ritari J."/>
            <person name="Douillard F.P."/>
            <person name="Paul Ross R."/>
            <person name="Yang R."/>
            <person name="Briner A.E."/>
            <person name="Felis G.E."/>
            <person name="de Vos W.M."/>
            <person name="Barrangou R."/>
            <person name="Klaenhammer T.R."/>
            <person name="Caufield P.W."/>
            <person name="Cui Y."/>
            <person name="Zhang H."/>
            <person name="O'Toole P.W."/>
        </authorList>
    </citation>
    <scope>NUCLEOTIDE SEQUENCE [LARGE SCALE GENOMIC DNA]</scope>
    <source>
        <strain evidence="16 17">DSM 19674</strain>
    </source>
</reference>
<comment type="pathway">
    <text evidence="3">Amino-acid biosynthesis; L-lysine biosynthesis via DAP pathway; LL-2,6-diaminopimelate from (S)-tetrahydrodipicolinate (succinylase route): step 3/3.</text>
</comment>
<dbReference type="PATRIC" id="fig|1423788.3.peg.589"/>
<dbReference type="UniPathway" id="UPA00034">
    <property type="reaction ID" value="UER00021"/>
</dbReference>
<keyword evidence="9" id="KW-0378">Hydrolase</keyword>
<dbReference type="InterPro" id="IPR001261">
    <property type="entry name" value="ArgE/DapE_CS"/>
</dbReference>
<dbReference type="PANTHER" id="PTHR43808:SF8">
    <property type="entry name" value="PEPTIDASE M20 DIMERISATION DOMAIN-CONTAINING PROTEIN"/>
    <property type="match status" value="1"/>
</dbReference>
<dbReference type="InterPro" id="IPR050072">
    <property type="entry name" value="Peptidase_M20A"/>
</dbReference>
<feature type="domain" description="Peptidase M20 dimerisation" evidence="15">
    <location>
        <begin position="173"/>
        <end position="280"/>
    </location>
</feature>
<accession>A0A0R1KKA7</accession>
<name>A0A0R1KKA7_9LACO</name>
<proteinExistence type="inferred from homology"/>
<gene>
    <name evidence="16" type="ORF">FC78_GL000577</name>
</gene>
<dbReference type="CDD" id="cd08659">
    <property type="entry name" value="M20_ArgE_DapE-like"/>
    <property type="match status" value="1"/>
</dbReference>
<keyword evidence="11" id="KW-0220">Diaminopimelate biosynthesis</keyword>
<evidence type="ECO:0000256" key="12">
    <source>
        <dbReference type="ARBA" id="ARBA00023154"/>
    </source>
</evidence>
<evidence type="ECO:0000259" key="15">
    <source>
        <dbReference type="Pfam" id="PF07687"/>
    </source>
</evidence>
<dbReference type="PANTHER" id="PTHR43808">
    <property type="entry name" value="ACETYLORNITHINE DEACETYLASE"/>
    <property type="match status" value="1"/>
</dbReference>
<evidence type="ECO:0000256" key="8">
    <source>
        <dbReference type="ARBA" id="ARBA00022723"/>
    </source>
</evidence>
<comment type="cofactor">
    <cofactor evidence="2">
        <name>Zn(2+)</name>
        <dbReference type="ChEBI" id="CHEBI:29105"/>
    </cofactor>
</comment>
<dbReference type="PROSITE" id="PS00758">
    <property type="entry name" value="ARGE_DAPE_CPG2_1"/>
    <property type="match status" value="1"/>
</dbReference>
<dbReference type="OrthoDB" id="9792335at2"/>
<dbReference type="InterPro" id="IPR011650">
    <property type="entry name" value="Peptidase_M20_dimer"/>
</dbReference>
<evidence type="ECO:0000256" key="14">
    <source>
        <dbReference type="ARBA" id="ARBA00051301"/>
    </source>
</evidence>
<protein>
    <recommendedName>
        <fullName evidence="6">Probable succinyl-diaminopimelate desuccinylase</fullName>
        <ecNumber evidence="5">3.5.1.18</ecNumber>
    </recommendedName>
</protein>
<keyword evidence="10" id="KW-0862">Zinc</keyword>
<organism evidence="16 17">
    <name type="scientific">Companilactobacillus bobalius DSM 19674</name>
    <dbReference type="NCBI Taxonomy" id="1423788"/>
    <lineage>
        <taxon>Bacteria</taxon>
        <taxon>Bacillati</taxon>
        <taxon>Bacillota</taxon>
        <taxon>Bacilli</taxon>
        <taxon>Lactobacillales</taxon>
        <taxon>Lactobacillaceae</taxon>
        <taxon>Companilactobacillus</taxon>
        <taxon>Companilactobacillus bobalius</taxon>
    </lineage>
</organism>
<dbReference type="InterPro" id="IPR036264">
    <property type="entry name" value="Bact_exopeptidase_dim_dom"/>
</dbReference>